<proteinExistence type="predicted"/>
<keyword evidence="4" id="KW-1185">Reference proteome</keyword>
<keyword evidence="3" id="KW-0808">Transferase</keyword>
<protein>
    <submittedName>
        <fullName evidence="3">Protein kinase</fullName>
    </submittedName>
</protein>
<keyword evidence="3" id="KW-0418">Kinase</keyword>
<dbReference type="InterPro" id="IPR017441">
    <property type="entry name" value="Protein_kinase_ATP_BS"/>
</dbReference>
<keyword evidence="1" id="KW-0067">ATP-binding</keyword>
<gene>
    <name evidence="3" type="ORF">ACFPM4_01785</name>
</gene>
<keyword evidence="1" id="KW-0547">Nucleotide-binding</keyword>
<sequence>MRKIYQLFKDKPLHKGLILNSKYEILNIIGTGSYGIVYLCKELHTNERRIIKQLRPSKRRKDTNLFGREMAILETLHHTNIPKFIESFFYKEHFMYVMEFINGENLEELIFHRKKVFNELESLLLLNQLLELVAYLHENHIYHFDLRIPNLLLKNNEVYIIDFGLSRLVTNEDDPIEVSKMKYQDYYDLGEILLFLLYTTYPSNRKKALPWTEELSLKLETVNLIKSLFGLQKPYETIADISIDIKKAINAQVRSN</sequence>
<evidence type="ECO:0000313" key="3">
    <source>
        <dbReference type="EMBL" id="MFC5463477.1"/>
    </source>
</evidence>
<evidence type="ECO:0000259" key="2">
    <source>
        <dbReference type="PROSITE" id="PS50011"/>
    </source>
</evidence>
<dbReference type="InterPro" id="IPR000719">
    <property type="entry name" value="Prot_kinase_dom"/>
</dbReference>
<organism evidence="3 4">
    <name type="scientific">Lederbergia graminis</name>
    <dbReference type="NCBI Taxonomy" id="735518"/>
    <lineage>
        <taxon>Bacteria</taxon>
        <taxon>Bacillati</taxon>
        <taxon>Bacillota</taxon>
        <taxon>Bacilli</taxon>
        <taxon>Bacillales</taxon>
        <taxon>Bacillaceae</taxon>
        <taxon>Lederbergia</taxon>
    </lineage>
</organism>
<reference evidence="4" key="1">
    <citation type="journal article" date="2019" name="Int. J. Syst. Evol. Microbiol.">
        <title>The Global Catalogue of Microorganisms (GCM) 10K type strain sequencing project: providing services to taxonomists for standard genome sequencing and annotation.</title>
        <authorList>
            <consortium name="The Broad Institute Genomics Platform"/>
            <consortium name="The Broad Institute Genome Sequencing Center for Infectious Disease"/>
            <person name="Wu L."/>
            <person name="Ma J."/>
        </authorList>
    </citation>
    <scope>NUCLEOTIDE SEQUENCE [LARGE SCALE GENOMIC DNA]</scope>
    <source>
        <strain evidence="4">CGMCC 1.12237</strain>
    </source>
</reference>
<dbReference type="SUPFAM" id="SSF56112">
    <property type="entry name" value="Protein kinase-like (PK-like)"/>
    <property type="match status" value="1"/>
</dbReference>
<dbReference type="PROSITE" id="PS50011">
    <property type="entry name" value="PROTEIN_KINASE_DOM"/>
    <property type="match status" value="1"/>
</dbReference>
<accession>A0ABW0LF43</accession>
<dbReference type="PANTHER" id="PTHR44167">
    <property type="entry name" value="OVARIAN-SPECIFIC SERINE/THREONINE-PROTEIN KINASE LOK-RELATED"/>
    <property type="match status" value="1"/>
</dbReference>
<dbReference type="EMBL" id="JBHSMC010000001">
    <property type="protein sequence ID" value="MFC5463477.1"/>
    <property type="molecule type" value="Genomic_DNA"/>
</dbReference>
<dbReference type="PROSITE" id="PS00107">
    <property type="entry name" value="PROTEIN_KINASE_ATP"/>
    <property type="match status" value="1"/>
</dbReference>
<feature type="domain" description="Protein kinase" evidence="2">
    <location>
        <begin position="23"/>
        <end position="256"/>
    </location>
</feature>
<dbReference type="Pfam" id="PF00069">
    <property type="entry name" value="Pkinase"/>
    <property type="match status" value="1"/>
</dbReference>
<dbReference type="RefSeq" id="WP_382347011.1">
    <property type="nucleotide sequence ID" value="NZ_JBHSMC010000001.1"/>
</dbReference>
<evidence type="ECO:0000256" key="1">
    <source>
        <dbReference type="PROSITE-ProRule" id="PRU10141"/>
    </source>
</evidence>
<feature type="binding site" evidence="1">
    <location>
        <position position="52"/>
    </location>
    <ligand>
        <name>ATP</name>
        <dbReference type="ChEBI" id="CHEBI:30616"/>
    </ligand>
</feature>
<dbReference type="PANTHER" id="PTHR44167:SF24">
    <property type="entry name" value="SERINE_THREONINE-PROTEIN KINASE CHK2"/>
    <property type="match status" value="1"/>
</dbReference>
<dbReference type="Gene3D" id="1.10.510.10">
    <property type="entry name" value="Transferase(Phosphotransferase) domain 1"/>
    <property type="match status" value="1"/>
</dbReference>
<evidence type="ECO:0000313" key="4">
    <source>
        <dbReference type="Proteomes" id="UP001596147"/>
    </source>
</evidence>
<dbReference type="GO" id="GO:0016301">
    <property type="term" value="F:kinase activity"/>
    <property type="evidence" value="ECO:0007669"/>
    <property type="project" value="UniProtKB-KW"/>
</dbReference>
<dbReference type="CDD" id="cd00180">
    <property type="entry name" value="PKc"/>
    <property type="match status" value="1"/>
</dbReference>
<comment type="caution">
    <text evidence="3">The sequence shown here is derived from an EMBL/GenBank/DDBJ whole genome shotgun (WGS) entry which is preliminary data.</text>
</comment>
<name>A0ABW0LF43_9BACI</name>
<dbReference type="Proteomes" id="UP001596147">
    <property type="component" value="Unassembled WGS sequence"/>
</dbReference>
<dbReference type="InterPro" id="IPR011009">
    <property type="entry name" value="Kinase-like_dom_sf"/>
</dbReference>